<evidence type="ECO:0000313" key="3">
    <source>
        <dbReference type="Proteomes" id="UP000800041"/>
    </source>
</evidence>
<keyword evidence="3" id="KW-1185">Reference proteome</keyword>
<proteinExistence type="predicted"/>
<evidence type="ECO:0000259" key="1">
    <source>
        <dbReference type="Pfam" id="PF07859"/>
    </source>
</evidence>
<dbReference type="AlphaFoldDB" id="A0A6G1GUL8"/>
<protein>
    <submittedName>
        <fullName evidence="2">Alpha/beta-hydrolase</fullName>
    </submittedName>
</protein>
<dbReference type="GO" id="GO:0016787">
    <property type="term" value="F:hydrolase activity"/>
    <property type="evidence" value="ECO:0007669"/>
    <property type="project" value="UniProtKB-KW"/>
</dbReference>
<keyword evidence="2" id="KW-0378">Hydrolase</keyword>
<dbReference type="InterPro" id="IPR013094">
    <property type="entry name" value="AB_hydrolase_3"/>
</dbReference>
<accession>A0A6G1GUL8</accession>
<name>A0A6G1GUL8_9PEZI</name>
<dbReference type="PANTHER" id="PTHR23024:SF584">
    <property type="entry name" value="FAMILY PROTEIN, PUTATIVE (AFU_ORTHOLOGUE AFUA_3G14530)-RELATED"/>
    <property type="match status" value="1"/>
</dbReference>
<feature type="domain" description="Alpha/beta hydrolase fold-3" evidence="1">
    <location>
        <begin position="89"/>
        <end position="287"/>
    </location>
</feature>
<dbReference type="SUPFAM" id="SSF53474">
    <property type="entry name" value="alpha/beta-Hydrolases"/>
    <property type="match status" value="1"/>
</dbReference>
<dbReference type="Pfam" id="PF07859">
    <property type="entry name" value="Abhydrolase_3"/>
    <property type="match status" value="1"/>
</dbReference>
<dbReference type="PANTHER" id="PTHR23024">
    <property type="entry name" value="ARYLACETAMIDE DEACETYLASE"/>
    <property type="match status" value="1"/>
</dbReference>
<reference evidence="2" key="1">
    <citation type="journal article" date="2020" name="Stud. Mycol.">
        <title>101 Dothideomycetes genomes: a test case for predicting lifestyles and emergence of pathogens.</title>
        <authorList>
            <person name="Haridas S."/>
            <person name="Albert R."/>
            <person name="Binder M."/>
            <person name="Bloem J."/>
            <person name="Labutti K."/>
            <person name="Salamov A."/>
            <person name="Andreopoulos B."/>
            <person name="Baker S."/>
            <person name="Barry K."/>
            <person name="Bills G."/>
            <person name="Bluhm B."/>
            <person name="Cannon C."/>
            <person name="Castanera R."/>
            <person name="Culley D."/>
            <person name="Daum C."/>
            <person name="Ezra D."/>
            <person name="Gonzalez J."/>
            <person name="Henrissat B."/>
            <person name="Kuo A."/>
            <person name="Liang C."/>
            <person name="Lipzen A."/>
            <person name="Lutzoni F."/>
            <person name="Magnuson J."/>
            <person name="Mondo S."/>
            <person name="Nolan M."/>
            <person name="Ohm R."/>
            <person name="Pangilinan J."/>
            <person name="Park H.-J."/>
            <person name="Ramirez L."/>
            <person name="Alfaro M."/>
            <person name="Sun H."/>
            <person name="Tritt A."/>
            <person name="Yoshinaga Y."/>
            <person name="Zwiers L.-H."/>
            <person name="Turgeon B."/>
            <person name="Goodwin S."/>
            <person name="Spatafora J."/>
            <person name="Crous P."/>
            <person name="Grigoriev I."/>
        </authorList>
    </citation>
    <scope>NUCLEOTIDE SEQUENCE</scope>
    <source>
        <strain evidence="2">CBS 113979</strain>
    </source>
</reference>
<dbReference type="Gene3D" id="3.40.50.1820">
    <property type="entry name" value="alpha/beta hydrolase"/>
    <property type="match status" value="1"/>
</dbReference>
<dbReference type="Proteomes" id="UP000800041">
    <property type="component" value="Unassembled WGS sequence"/>
</dbReference>
<evidence type="ECO:0000313" key="2">
    <source>
        <dbReference type="EMBL" id="KAF1984449.1"/>
    </source>
</evidence>
<dbReference type="InterPro" id="IPR029058">
    <property type="entry name" value="AB_hydrolase_fold"/>
</dbReference>
<dbReference type="InterPro" id="IPR050466">
    <property type="entry name" value="Carboxylest/Gibb_receptor"/>
</dbReference>
<dbReference type="EMBL" id="ML977168">
    <property type="protein sequence ID" value="KAF1984449.1"/>
    <property type="molecule type" value="Genomic_DNA"/>
</dbReference>
<organism evidence="2 3">
    <name type="scientific">Aulographum hederae CBS 113979</name>
    <dbReference type="NCBI Taxonomy" id="1176131"/>
    <lineage>
        <taxon>Eukaryota</taxon>
        <taxon>Fungi</taxon>
        <taxon>Dikarya</taxon>
        <taxon>Ascomycota</taxon>
        <taxon>Pezizomycotina</taxon>
        <taxon>Dothideomycetes</taxon>
        <taxon>Pleosporomycetidae</taxon>
        <taxon>Aulographales</taxon>
        <taxon>Aulographaceae</taxon>
    </lineage>
</organism>
<gene>
    <name evidence="2" type="ORF">K402DRAFT_395794</name>
</gene>
<sequence length="343" mass="38694">MQSTFYSWFSPSIDAVFLLLPFTLRWRLLLLQSIISLTLVVHRIPYAFYKSHKILWIPSRDKGRFIRTIVFYPPVSKTTQPALPRPIHVNWHAGGFVGGIAETDAKFASRLAKETGAVVLCAEYRLAPRYPFPAAVDDADDVLAYITAHGKEQFQTDSNLVTVSGFSAGGNLAYAVSVNAPVKIKAIVTFYASIDLRIPAADKKEKNKAKLLKHDPLAFMLPLFDCYASRAPEGSQNDPRLHPILAKVETLPERMLLVVAGIDIIVEDQMTFAKRVKEELEEVQTVEGAMGREMEVLYLENAFHGWLEAPSFILPDERKAALDMAMTWIKETHRRYGWEWTAL</sequence>
<dbReference type="OrthoDB" id="408631at2759"/>